<accession>A0A9Q0MTS4</accession>
<keyword evidence="8" id="KW-1185">Reference proteome</keyword>
<dbReference type="GO" id="GO:0032418">
    <property type="term" value="P:lysosome localization"/>
    <property type="evidence" value="ECO:0007669"/>
    <property type="project" value="InterPro"/>
</dbReference>
<dbReference type="AlphaFoldDB" id="A0A9Q0MTS4"/>
<dbReference type="GO" id="GO:0099078">
    <property type="term" value="C:BORC complex"/>
    <property type="evidence" value="ECO:0007669"/>
    <property type="project" value="TreeGrafter"/>
</dbReference>
<dbReference type="GO" id="GO:0030672">
    <property type="term" value="C:synaptic vesicle membrane"/>
    <property type="evidence" value="ECO:0007669"/>
    <property type="project" value="TreeGrafter"/>
</dbReference>
<sequence>MLEGRVPRDILPILFGVNLCARTARLACSSVSGSLGSEFKPRQSGFTIKGGCETNVYSSIPQFLPVMRGTVSLPASRDPEVLERLQPFHLINICNRIQNHLNACSSKAASDVTFVTAKIKEVDSETNKILALMVERQKLYSLCAEQFSKVRQMSQQLSRCNTLLNQNIESMEILNNALCIEERLEPFVWKTSK</sequence>
<dbReference type="OrthoDB" id="10035640at2759"/>
<dbReference type="InterPro" id="IPR018780">
    <property type="entry name" value="TBORCS5"/>
</dbReference>
<dbReference type="GO" id="GO:1903744">
    <property type="term" value="P:positive regulation of anterograde synaptic vesicle transport"/>
    <property type="evidence" value="ECO:0007669"/>
    <property type="project" value="TreeGrafter"/>
</dbReference>
<comment type="caution">
    <text evidence="7">The sequence shown here is derived from an EMBL/GenBank/DDBJ whole genome shotgun (WGS) entry which is preliminary data.</text>
</comment>
<evidence type="ECO:0000256" key="1">
    <source>
        <dbReference type="ARBA" id="ARBA00004122"/>
    </source>
</evidence>
<keyword evidence="6" id="KW-0449">Lipoprotein</keyword>
<protein>
    <recommendedName>
        <fullName evidence="3">BLOC-1-related complex subunit 5</fullName>
    </recommendedName>
</protein>
<gene>
    <name evidence="7" type="primary">BORCS5</name>
    <name evidence="7" type="ORF">Bhyg_09661</name>
</gene>
<evidence type="ECO:0000256" key="4">
    <source>
        <dbReference type="ARBA" id="ARBA00023136"/>
    </source>
</evidence>
<dbReference type="GO" id="GO:0098574">
    <property type="term" value="C:cytoplasmic side of lysosomal membrane"/>
    <property type="evidence" value="ECO:0007669"/>
    <property type="project" value="TreeGrafter"/>
</dbReference>
<keyword evidence="4" id="KW-0472">Membrane</keyword>
<comment type="similarity">
    <text evidence="2">Belongs to the BORCS5 family.</text>
</comment>
<evidence type="ECO:0000256" key="6">
    <source>
        <dbReference type="ARBA" id="ARBA00023288"/>
    </source>
</evidence>
<keyword evidence="5" id="KW-0458">Lysosome</keyword>
<evidence type="ECO:0000256" key="5">
    <source>
        <dbReference type="ARBA" id="ARBA00023228"/>
    </source>
</evidence>
<dbReference type="Pfam" id="PF10158">
    <property type="entry name" value="LOH1CR12"/>
    <property type="match status" value="1"/>
</dbReference>
<evidence type="ECO:0000256" key="2">
    <source>
        <dbReference type="ARBA" id="ARBA00010235"/>
    </source>
</evidence>
<evidence type="ECO:0000313" key="7">
    <source>
        <dbReference type="EMBL" id="KAJ6636935.1"/>
    </source>
</evidence>
<organism evidence="7 8">
    <name type="scientific">Pseudolycoriella hygida</name>
    <dbReference type="NCBI Taxonomy" id="35572"/>
    <lineage>
        <taxon>Eukaryota</taxon>
        <taxon>Metazoa</taxon>
        <taxon>Ecdysozoa</taxon>
        <taxon>Arthropoda</taxon>
        <taxon>Hexapoda</taxon>
        <taxon>Insecta</taxon>
        <taxon>Pterygota</taxon>
        <taxon>Neoptera</taxon>
        <taxon>Endopterygota</taxon>
        <taxon>Diptera</taxon>
        <taxon>Nematocera</taxon>
        <taxon>Sciaroidea</taxon>
        <taxon>Sciaridae</taxon>
        <taxon>Pseudolycoriella</taxon>
    </lineage>
</organism>
<comment type="subcellular location">
    <subcellularLocation>
        <location evidence="1">Lysosome membrane</location>
        <topology evidence="1">Lipid-anchor</topology>
        <orientation evidence="1">Cytoplasmic side</orientation>
    </subcellularLocation>
</comment>
<dbReference type="PANTHER" id="PTHR31634:SF2">
    <property type="entry name" value="BLOC-1-RELATED COMPLEX SUBUNIT 5"/>
    <property type="match status" value="1"/>
</dbReference>
<evidence type="ECO:0000256" key="3">
    <source>
        <dbReference type="ARBA" id="ARBA00022300"/>
    </source>
</evidence>
<evidence type="ECO:0000313" key="8">
    <source>
        <dbReference type="Proteomes" id="UP001151699"/>
    </source>
</evidence>
<dbReference type="CDD" id="cd22789">
    <property type="entry name" value="BORCS5-like"/>
    <property type="match status" value="1"/>
</dbReference>
<name>A0A9Q0MTS4_9DIPT</name>
<dbReference type="EMBL" id="WJQU01000003">
    <property type="protein sequence ID" value="KAJ6636935.1"/>
    <property type="molecule type" value="Genomic_DNA"/>
</dbReference>
<proteinExistence type="inferred from homology"/>
<dbReference type="GO" id="GO:0072384">
    <property type="term" value="P:organelle transport along microtubule"/>
    <property type="evidence" value="ECO:0007669"/>
    <property type="project" value="TreeGrafter"/>
</dbReference>
<dbReference type="Proteomes" id="UP001151699">
    <property type="component" value="Chromosome X"/>
</dbReference>
<dbReference type="PANTHER" id="PTHR31634">
    <property type="entry name" value="BLOC-1-RELATED COMPLEX SUBUNIT 5"/>
    <property type="match status" value="1"/>
</dbReference>
<reference evidence="7" key="1">
    <citation type="submission" date="2022-07" db="EMBL/GenBank/DDBJ databases">
        <authorList>
            <person name="Trinca V."/>
            <person name="Uliana J.V.C."/>
            <person name="Torres T.T."/>
            <person name="Ward R.J."/>
            <person name="Monesi N."/>
        </authorList>
    </citation>
    <scope>NUCLEOTIDE SEQUENCE</scope>
    <source>
        <strain evidence="7">HSMRA1968</strain>
        <tissue evidence="7">Whole embryos</tissue>
    </source>
</reference>